<evidence type="ECO:0000259" key="7">
    <source>
        <dbReference type="PROSITE" id="PS51999"/>
    </source>
</evidence>
<keyword evidence="6" id="KW-0812">Transmembrane</keyword>
<comment type="caution">
    <text evidence="8">The sequence shown here is derived from an EMBL/GenBank/DDBJ whole genome shotgun (WGS) entry which is preliminary data.</text>
</comment>
<evidence type="ECO:0000256" key="5">
    <source>
        <dbReference type="SAM" id="Coils"/>
    </source>
</evidence>
<accession>A0ABR0VQA1</accession>
<name>A0ABR0VQA1_REHGL</name>
<proteinExistence type="predicted"/>
<keyword evidence="9" id="KW-1185">Reference proteome</keyword>
<keyword evidence="2 4" id="KW-0863">Zinc-finger</keyword>
<keyword evidence="5" id="KW-0175">Coiled coil</keyword>
<evidence type="ECO:0000256" key="6">
    <source>
        <dbReference type="SAM" id="Phobius"/>
    </source>
</evidence>
<keyword evidence="1" id="KW-0479">Metal-binding</keyword>
<evidence type="ECO:0000256" key="3">
    <source>
        <dbReference type="ARBA" id="ARBA00022833"/>
    </source>
</evidence>
<gene>
    <name evidence="8" type="ORF">DH2020_028843</name>
</gene>
<feature type="domain" description="GRF-type" evidence="7">
    <location>
        <begin position="26"/>
        <end position="68"/>
    </location>
</feature>
<keyword evidence="6" id="KW-1133">Transmembrane helix</keyword>
<dbReference type="EMBL" id="JABTTQ020000841">
    <property type="protein sequence ID" value="KAK6137420.1"/>
    <property type="molecule type" value="Genomic_DNA"/>
</dbReference>
<dbReference type="PROSITE" id="PS51999">
    <property type="entry name" value="ZF_GRF"/>
    <property type="match status" value="1"/>
</dbReference>
<organism evidence="8 9">
    <name type="scientific">Rehmannia glutinosa</name>
    <name type="common">Chinese foxglove</name>
    <dbReference type="NCBI Taxonomy" id="99300"/>
    <lineage>
        <taxon>Eukaryota</taxon>
        <taxon>Viridiplantae</taxon>
        <taxon>Streptophyta</taxon>
        <taxon>Embryophyta</taxon>
        <taxon>Tracheophyta</taxon>
        <taxon>Spermatophyta</taxon>
        <taxon>Magnoliopsida</taxon>
        <taxon>eudicotyledons</taxon>
        <taxon>Gunneridae</taxon>
        <taxon>Pentapetalae</taxon>
        <taxon>asterids</taxon>
        <taxon>lamiids</taxon>
        <taxon>Lamiales</taxon>
        <taxon>Orobanchaceae</taxon>
        <taxon>Rehmannieae</taxon>
        <taxon>Rehmannia</taxon>
    </lineage>
</organism>
<evidence type="ECO:0000256" key="2">
    <source>
        <dbReference type="ARBA" id="ARBA00022771"/>
    </source>
</evidence>
<dbReference type="Proteomes" id="UP001318860">
    <property type="component" value="Unassembled WGS sequence"/>
</dbReference>
<reference evidence="8 9" key="1">
    <citation type="journal article" date="2021" name="Comput. Struct. Biotechnol. J.">
        <title>De novo genome assembly of the potent medicinal plant Rehmannia glutinosa using nanopore technology.</title>
        <authorList>
            <person name="Ma L."/>
            <person name="Dong C."/>
            <person name="Song C."/>
            <person name="Wang X."/>
            <person name="Zheng X."/>
            <person name="Niu Y."/>
            <person name="Chen S."/>
            <person name="Feng W."/>
        </authorList>
    </citation>
    <scope>NUCLEOTIDE SEQUENCE [LARGE SCALE GENOMIC DNA]</scope>
    <source>
        <strain evidence="8">DH-2019</strain>
    </source>
</reference>
<feature type="transmembrane region" description="Helical" evidence="6">
    <location>
        <begin position="138"/>
        <end position="158"/>
    </location>
</feature>
<dbReference type="PANTHER" id="PTHR33248">
    <property type="entry name" value="ZINC ION-BINDING PROTEIN"/>
    <property type="match status" value="1"/>
</dbReference>
<keyword evidence="3" id="KW-0862">Zinc</keyword>
<evidence type="ECO:0000256" key="1">
    <source>
        <dbReference type="ARBA" id="ARBA00022723"/>
    </source>
</evidence>
<evidence type="ECO:0000313" key="8">
    <source>
        <dbReference type="EMBL" id="KAK6137420.1"/>
    </source>
</evidence>
<evidence type="ECO:0000256" key="4">
    <source>
        <dbReference type="PROSITE-ProRule" id="PRU01343"/>
    </source>
</evidence>
<feature type="coiled-coil region" evidence="5">
    <location>
        <begin position="105"/>
        <end position="139"/>
    </location>
</feature>
<dbReference type="InterPro" id="IPR010666">
    <property type="entry name" value="Znf_GRF"/>
</dbReference>
<evidence type="ECO:0000313" key="9">
    <source>
        <dbReference type="Proteomes" id="UP001318860"/>
    </source>
</evidence>
<protein>
    <recommendedName>
        <fullName evidence="7">GRF-type domain-containing protein</fullName>
    </recommendedName>
</protein>
<keyword evidence="6" id="KW-0472">Membrane</keyword>
<sequence>MKKSSPSSSNSWNSRKNIAQMEDIYCHCASKVVLKTSWTNNNPGRRFWACPNYEKGSNCGFFEWLDDEVCSRAKQIIPGLLAKLNKRDDEMTQMQIKESKLEADLVMASSRLEIMKQEMNELKIEVNELKKKNRKYRCMLNVLAFGVVFMFCLIVVLLL</sequence>
<dbReference type="Pfam" id="PF06839">
    <property type="entry name" value="Zn_ribbon_GRF"/>
    <property type="match status" value="1"/>
</dbReference>